<evidence type="ECO:0000256" key="3">
    <source>
        <dbReference type="ARBA" id="ARBA00022857"/>
    </source>
</evidence>
<dbReference type="RefSeq" id="WP_042627601.1">
    <property type="nucleotide sequence ID" value="NZ_CP002581.1"/>
</dbReference>
<keyword evidence="5" id="KW-0520">NAD</keyword>
<dbReference type="KEGG" id="bgp:BGL_2c09950"/>
<evidence type="ECO:0000256" key="2">
    <source>
        <dbReference type="ARBA" id="ARBA00022643"/>
    </source>
</evidence>
<dbReference type="Gene3D" id="3.40.109.10">
    <property type="entry name" value="NADH Oxidase"/>
    <property type="match status" value="1"/>
</dbReference>
<dbReference type="InterPro" id="IPR029479">
    <property type="entry name" value="Nitroreductase"/>
</dbReference>
<evidence type="ECO:0000256" key="5">
    <source>
        <dbReference type="HAMAP-Rule" id="MF_01204"/>
    </source>
</evidence>
<dbReference type="GO" id="GO:0016491">
    <property type="term" value="F:oxidoreductase activity"/>
    <property type="evidence" value="ECO:0007669"/>
    <property type="project" value="UniProtKB-UniRule"/>
</dbReference>
<evidence type="ECO:0000313" key="7">
    <source>
        <dbReference type="EMBL" id="AJK49073.1"/>
    </source>
</evidence>
<organism evidence="7 8">
    <name type="scientific">Burkholderia plantarii</name>
    <dbReference type="NCBI Taxonomy" id="41899"/>
    <lineage>
        <taxon>Bacteria</taxon>
        <taxon>Pseudomonadati</taxon>
        <taxon>Pseudomonadota</taxon>
        <taxon>Betaproteobacteria</taxon>
        <taxon>Burkholderiales</taxon>
        <taxon>Burkholderiaceae</taxon>
        <taxon>Burkholderia</taxon>
    </lineage>
</organism>
<keyword evidence="1 5" id="KW-0285">Flavoprotein</keyword>
<dbReference type="PANTHER" id="PTHR43543:SF1">
    <property type="entry name" value="MALONIC SEMIALDEHYDE REDUCTASE RUTE-RELATED"/>
    <property type="match status" value="1"/>
</dbReference>
<keyword evidence="2 5" id="KW-0288">FMN</keyword>
<accession>A0A0B6S0A6</accession>
<dbReference type="NCBIfam" id="NF003768">
    <property type="entry name" value="PRK05365.1"/>
    <property type="match status" value="1"/>
</dbReference>
<evidence type="ECO:0000256" key="1">
    <source>
        <dbReference type="ARBA" id="ARBA00022630"/>
    </source>
</evidence>
<protein>
    <recommendedName>
        <fullName evidence="5">Putative NADH dehydrogenase/NAD(P)H nitroreductase BGL_2c09950</fullName>
        <ecNumber evidence="5">1.-.-.-</ecNumber>
    </recommendedName>
</protein>
<comment type="similarity">
    <text evidence="5">Belongs to the nitroreductase family. HadB/RutE subfamily.</text>
</comment>
<comment type="cofactor">
    <cofactor evidence="5">
        <name>FMN</name>
        <dbReference type="ChEBI" id="CHEBI:58210"/>
    </cofactor>
</comment>
<sequence>MMLSDSALDQLFRTARTHNAWLPKPVDDALLRQLVELTLWGPTSANASPARFVFVKSPEAKARLKPALAEGNLEKTMSAPVTVIIGMDLAFHDHLPKLFPHADARSWFAGNDALIETTAFRNGSLQGAYLILAARALGLDAGPMSGFDAAKVEAEFFTGTQIKANFLVNLGYGDETGLFPRSPRFAFDEAARIE</sequence>
<dbReference type="PANTHER" id="PTHR43543">
    <property type="entry name" value="MALONIC SEMIALDEHYDE REDUCTASE RUTE-RELATED"/>
    <property type="match status" value="1"/>
</dbReference>
<gene>
    <name evidence="7" type="ORF">BGL_2c09950</name>
</gene>
<dbReference type="InterPro" id="IPR000415">
    <property type="entry name" value="Nitroreductase-like"/>
</dbReference>
<evidence type="ECO:0000313" key="8">
    <source>
        <dbReference type="Proteomes" id="UP000031838"/>
    </source>
</evidence>
<proteinExistence type="inferred from homology"/>
<dbReference type="SUPFAM" id="SSF55469">
    <property type="entry name" value="FMN-dependent nitroreductase-like"/>
    <property type="match status" value="1"/>
</dbReference>
<dbReference type="InterPro" id="IPR023936">
    <property type="entry name" value="RutE-like"/>
</dbReference>
<keyword evidence="8" id="KW-1185">Reference proteome</keyword>
<name>A0A0B6S0A6_BURPL</name>
<dbReference type="EC" id="1.-.-.-" evidence="5"/>
<reference evidence="7 8" key="2">
    <citation type="journal article" date="2016" name="Appl. Microbiol. Biotechnol.">
        <title>Mutations improving production and secretion of extracellular lipase by Burkholderia glumae PG1.</title>
        <authorList>
            <person name="Knapp A."/>
            <person name="Voget S."/>
            <person name="Gao R."/>
            <person name="Zaburannyi N."/>
            <person name="Krysciak D."/>
            <person name="Breuer M."/>
            <person name="Hauer B."/>
            <person name="Streit W.R."/>
            <person name="Muller R."/>
            <person name="Daniel R."/>
            <person name="Jaeger K.E."/>
        </authorList>
    </citation>
    <scope>NUCLEOTIDE SEQUENCE [LARGE SCALE GENOMIC DNA]</scope>
    <source>
        <strain evidence="7 8">PG1</strain>
    </source>
</reference>
<dbReference type="HAMAP" id="MF_01204">
    <property type="entry name" value="Oxidoreductase_RutE_HadB"/>
    <property type="match status" value="1"/>
</dbReference>
<evidence type="ECO:0000259" key="6">
    <source>
        <dbReference type="Pfam" id="PF00881"/>
    </source>
</evidence>
<evidence type="ECO:0000256" key="4">
    <source>
        <dbReference type="ARBA" id="ARBA00023002"/>
    </source>
</evidence>
<dbReference type="Proteomes" id="UP000031838">
    <property type="component" value="Chromosome 2"/>
</dbReference>
<dbReference type="InterPro" id="IPR050461">
    <property type="entry name" value="Nitroreductase_HadB/RutE"/>
</dbReference>
<dbReference type="CDD" id="cd02148">
    <property type="entry name" value="RutE-like"/>
    <property type="match status" value="1"/>
</dbReference>
<dbReference type="EMBL" id="CP002581">
    <property type="protein sequence ID" value="AJK49073.1"/>
    <property type="molecule type" value="Genomic_DNA"/>
</dbReference>
<keyword evidence="3 5" id="KW-0521">NADP</keyword>
<reference evidence="8" key="1">
    <citation type="submission" date="2011-03" db="EMBL/GenBank/DDBJ databases">
        <authorList>
            <person name="Voget S."/>
            <person name="Streit W.R."/>
            <person name="Jaeger K.E."/>
            <person name="Daniel R."/>
        </authorList>
    </citation>
    <scope>NUCLEOTIDE SEQUENCE [LARGE SCALE GENOMIC DNA]</scope>
    <source>
        <strain evidence="8">PG1</strain>
    </source>
</reference>
<dbReference type="AlphaFoldDB" id="A0A0B6S0A6"/>
<dbReference type="Pfam" id="PF00881">
    <property type="entry name" value="Nitroreductase"/>
    <property type="match status" value="1"/>
</dbReference>
<keyword evidence="4 5" id="KW-0560">Oxidoreductase</keyword>
<dbReference type="HOGENOM" id="CLU_084441_0_0_4"/>
<feature type="domain" description="Nitroreductase" evidence="6">
    <location>
        <begin position="16"/>
        <end position="156"/>
    </location>
</feature>